<dbReference type="InterPro" id="IPR042070">
    <property type="entry name" value="PucR_C-HTH_sf"/>
</dbReference>
<dbReference type="EMBL" id="JAGGLR010000011">
    <property type="protein sequence ID" value="MBP2063462.1"/>
    <property type="molecule type" value="Genomic_DNA"/>
</dbReference>
<dbReference type="PANTHER" id="PTHR33744">
    <property type="entry name" value="CARBOHYDRATE DIACID REGULATOR"/>
    <property type="match status" value="1"/>
</dbReference>
<gene>
    <name evidence="4" type="ORF">J2Z30_004483</name>
</gene>
<accession>A0ABS4MUN8</accession>
<organism evidence="4 5">
    <name type="scientific">Streptomyces iranensis</name>
    <dbReference type="NCBI Taxonomy" id="576784"/>
    <lineage>
        <taxon>Bacteria</taxon>
        <taxon>Bacillati</taxon>
        <taxon>Actinomycetota</taxon>
        <taxon>Actinomycetes</taxon>
        <taxon>Kitasatosporales</taxon>
        <taxon>Streptomycetaceae</taxon>
        <taxon>Streptomyces</taxon>
        <taxon>Streptomyces violaceusniger group</taxon>
    </lineage>
</organism>
<dbReference type="InterPro" id="IPR041522">
    <property type="entry name" value="CdaR_GGDEF"/>
</dbReference>
<keyword evidence="5" id="KW-1185">Reference proteome</keyword>
<dbReference type="InterPro" id="IPR025736">
    <property type="entry name" value="PucR_C-HTH_dom"/>
</dbReference>
<evidence type="ECO:0000256" key="1">
    <source>
        <dbReference type="ARBA" id="ARBA00006754"/>
    </source>
</evidence>
<dbReference type="Pfam" id="PF13556">
    <property type="entry name" value="HTH_30"/>
    <property type="match status" value="1"/>
</dbReference>
<protein>
    <recommendedName>
        <fullName evidence="6">PucR family transcriptional regulator</fullName>
    </recommendedName>
</protein>
<evidence type="ECO:0000313" key="4">
    <source>
        <dbReference type="EMBL" id="MBP2063462.1"/>
    </source>
</evidence>
<dbReference type="InterPro" id="IPR051448">
    <property type="entry name" value="CdaR-like_regulators"/>
</dbReference>
<proteinExistence type="inferred from homology"/>
<dbReference type="GeneID" id="32474250"/>
<feature type="domain" description="PucR C-terminal helix-turn-helix" evidence="2">
    <location>
        <begin position="485"/>
        <end position="542"/>
    </location>
</feature>
<evidence type="ECO:0000259" key="2">
    <source>
        <dbReference type="Pfam" id="PF13556"/>
    </source>
</evidence>
<evidence type="ECO:0000259" key="3">
    <source>
        <dbReference type="Pfam" id="PF17853"/>
    </source>
</evidence>
<evidence type="ECO:0008006" key="6">
    <source>
        <dbReference type="Google" id="ProtNLM"/>
    </source>
</evidence>
<dbReference type="Proteomes" id="UP000756710">
    <property type="component" value="Unassembled WGS sequence"/>
</dbReference>
<reference evidence="4 5" key="1">
    <citation type="submission" date="2021-03" db="EMBL/GenBank/DDBJ databases">
        <title>Genomic Encyclopedia of Type Strains, Phase IV (KMG-IV): sequencing the most valuable type-strain genomes for metagenomic binning, comparative biology and taxonomic classification.</title>
        <authorList>
            <person name="Goeker M."/>
        </authorList>
    </citation>
    <scope>NUCLEOTIDE SEQUENCE [LARGE SCALE GENOMIC DNA]</scope>
    <source>
        <strain evidence="4 5">DSM 41954</strain>
    </source>
</reference>
<comment type="similarity">
    <text evidence="1">Belongs to the CdaR family.</text>
</comment>
<evidence type="ECO:0000313" key="5">
    <source>
        <dbReference type="Proteomes" id="UP000756710"/>
    </source>
</evidence>
<sequence length="549" mass="57980">MPSDPERSFPATGPLALQNSGRITLRRLRETLGPLVLDSVCIPRGDEVPVGQPVVQGLYEPVPPQPGGLLLLAGGAVDDGTLEAIRQAGQAGYCAVVLKARGADLAAAAAGAQEAGVALCTIPDDMPWRHFDALATAATGAVEPSADSYASVGMGDLFALANVIAYQVGGAITIEDPHGHVLAHSSLPHQEIDDIRRKAILGRLTPHRPGNSDEYQRVIRADGPVWFDIPEPDHTNRLAIAVRAGSQLLGLLWALDGAPALGEGAAAAIVEAAKVTALHLLRARTHRDPDRWRRAEVLAALLDGGVGGHTAAAQLGLATDARTVVVAFAQATPEDTPGLAGARTVDLVNLYCEAWHPQALCVAAGGTVYALLPVRADAGALARAVKFAENVCDTVRRNTGLTLHGGVSMTGDVLDHVPACRRTADRVLRALAADADSPRVAALEEVRSRVTLLELLERGSPATDLAPGPVQRIIAHDARTASTYTESLLAYLDAFGEAVPAAARLSVHENTLRYRVRRIQKLFGLDLDDPDTRLATWLQLRLHDLSTRT</sequence>
<comment type="caution">
    <text evidence="4">The sequence shown here is derived from an EMBL/GenBank/DDBJ whole genome shotgun (WGS) entry which is preliminary data.</text>
</comment>
<dbReference type="Gene3D" id="1.10.10.2840">
    <property type="entry name" value="PucR C-terminal helix-turn-helix domain"/>
    <property type="match status" value="1"/>
</dbReference>
<dbReference type="PANTHER" id="PTHR33744:SF17">
    <property type="entry name" value="CONSERVED PROTEIN"/>
    <property type="match status" value="1"/>
</dbReference>
<dbReference type="RefSeq" id="WP_052701098.1">
    <property type="nucleotide sequence ID" value="NZ_BAABDR010000078.1"/>
</dbReference>
<dbReference type="Pfam" id="PF17853">
    <property type="entry name" value="GGDEF_2"/>
    <property type="match status" value="1"/>
</dbReference>
<feature type="domain" description="CdaR GGDEF-like" evidence="3">
    <location>
        <begin position="311"/>
        <end position="430"/>
    </location>
</feature>
<name>A0ABS4MUN8_9ACTN</name>